<dbReference type="Proteomes" id="UP000198629">
    <property type="component" value="Unassembled WGS sequence"/>
</dbReference>
<accession>A0A1G9EFP7</accession>
<dbReference type="EMBL" id="FNFX01000004">
    <property type="protein sequence ID" value="SDK74972.1"/>
    <property type="molecule type" value="Genomic_DNA"/>
</dbReference>
<dbReference type="InterPro" id="IPR001763">
    <property type="entry name" value="Rhodanese-like_dom"/>
</dbReference>
<dbReference type="Pfam" id="PF00581">
    <property type="entry name" value="Rhodanese"/>
    <property type="match status" value="1"/>
</dbReference>
<dbReference type="OrthoDB" id="9815890at2"/>
<keyword evidence="2" id="KW-0808">Transferase</keyword>
<dbReference type="Gene3D" id="3.40.250.10">
    <property type="entry name" value="Rhodanese-like domain"/>
    <property type="match status" value="1"/>
</dbReference>
<dbReference type="SMART" id="SM00450">
    <property type="entry name" value="RHOD"/>
    <property type="match status" value="1"/>
</dbReference>
<dbReference type="SUPFAM" id="SSF52821">
    <property type="entry name" value="Rhodanese/Cell cycle control phosphatase"/>
    <property type="match status" value="1"/>
</dbReference>
<dbReference type="AlphaFoldDB" id="A0A1G9EFP7"/>
<evidence type="ECO:0000313" key="2">
    <source>
        <dbReference type="EMBL" id="SDK74972.1"/>
    </source>
</evidence>
<dbReference type="RefSeq" id="WP_091472338.1">
    <property type="nucleotide sequence ID" value="NZ_FNFX01000004.1"/>
</dbReference>
<dbReference type="STRING" id="492660.SAMN05192566_2368"/>
<dbReference type="InterPro" id="IPR036873">
    <property type="entry name" value="Rhodanese-like_dom_sf"/>
</dbReference>
<dbReference type="CDD" id="cd01522">
    <property type="entry name" value="RHOD_1"/>
    <property type="match status" value="1"/>
</dbReference>
<feature type="domain" description="Rhodanese" evidence="1">
    <location>
        <begin position="37"/>
        <end position="136"/>
    </location>
</feature>
<evidence type="ECO:0000313" key="3">
    <source>
        <dbReference type="Proteomes" id="UP000198629"/>
    </source>
</evidence>
<dbReference type="PANTHER" id="PTHR44086">
    <property type="entry name" value="THIOSULFATE SULFURTRANSFERASE RDL2, MITOCHONDRIAL-RELATED"/>
    <property type="match status" value="1"/>
</dbReference>
<name>A0A1G9EFP7_9PROT</name>
<keyword evidence="3" id="KW-1185">Reference proteome</keyword>
<reference evidence="3" key="1">
    <citation type="submission" date="2016-10" db="EMBL/GenBank/DDBJ databases">
        <authorList>
            <person name="Varghese N."/>
            <person name="Submissions S."/>
        </authorList>
    </citation>
    <scope>NUCLEOTIDE SEQUENCE [LARGE SCALE GENOMIC DNA]</scope>
    <source>
        <strain evidence="3">CBMB127</strain>
    </source>
</reference>
<protein>
    <submittedName>
        <fullName evidence="2">Thiosulfate sulfurtransferase</fullName>
    </submittedName>
</protein>
<gene>
    <name evidence="2" type="ORF">SAMN05192566_2368</name>
</gene>
<dbReference type="PANTHER" id="PTHR44086:SF10">
    <property type="entry name" value="THIOSULFATE SULFURTRANSFERASE_RHODANESE-LIKE DOMAIN-CONTAINING PROTEIN 3"/>
    <property type="match status" value="1"/>
</dbReference>
<sequence>MDNAGNILNQAQVRAAQNHLPYAGALTPEETYQAMQQDGSVMLVDVRSRAELELVGRVPGVTHIEWAFYPGMVANPDFAAQLQAQVDKNSTVVFMCRTGGRSHNAALLAQQLGYSKAYNMLEGFEGEANEHKQRTLINGWKHAGLPWTN</sequence>
<proteinExistence type="predicted"/>
<dbReference type="GO" id="GO:0004792">
    <property type="term" value="F:thiosulfate-cyanide sulfurtransferase activity"/>
    <property type="evidence" value="ECO:0007669"/>
    <property type="project" value="TreeGrafter"/>
</dbReference>
<dbReference type="PROSITE" id="PS50206">
    <property type="entry name" value="RHODANESE_3"/>
    <property type="match status" value="1"/>
</dbReference>
<organism evidence="2 3">
    <name type="scientific">Methylophilus rhizosphaerae</name>
    <dbReference type="NCBI Taxonomy" id="492660"/>
    <lineage>
        <taxon>Bacteria</taxon>
        <taxon>Pseudomonadati</taxon>
        <taxon>Pseudomonadota</taxon>
        <taxon>Betaproteobacteria</taxon>
        <taxon>Nitrosomonadales</taxon>
        <taxon>Methylophilaceae</taxon>
        <taxon>Methylophilus</taxon>
    </lineage>
</organism>
<evidence type="ECO:0000259" key="1">
    <source>
        <dbReference type="PROSITE" id="PS50206"/>
    </source>
</evidence>